<dbReference type="PANTHER" id="PTHR28286">
    <property type="match status" value="1"/>
</dbReference>
<dbReference type="SUPFAM" id="SSF81321">
    <property type="entry name" value="Family A G protein-coupled receptor-like"/>
    <property type="match status" value="1"/>
</dbReference>
<evidence type="ECO:0000256" key="1">
    <source>
        <dbReference type="ARBA" id="ARBA00004141"/>
    </source>
</evidence>
<feature type="transmembrane region" description="Helical" evidence="11">
    <location>
        <begin position="156"/>
        <end position="175"/>
    </location>
</feature>
<feature type="transmembrane region" description="Helical" evidence="11">
    <location>
        <begin position="253"/>
        <end position="275"/>
    </location>
</feature>
<feature type="transmembrane region" description="Helical" evidence="11">
    <location>
        <begin position="219"/>
        <end position="241"/>
    </location>
</feature>
<dbReference type="GeneID" id="54555564"/>
<evidence type="ECO:0000256" key="11">
    <source>
        <dbReference type="SAM" id="Phobius"/>
    </source>
</evidence>
<evidence type="ECO:0000256" key="5">
    <source>
        <dbReference type="ARBA" id="ARBA00022692"/>
    </source>
</evidence>
<evidence type="ECO:0000256" key="2">
    <source>
        <dbReference type="ARBA" id="ARBA00008130"/>
    </source>
</evidence>
<dbReference type="Proteomes" id="UP000800097">
    <property type="component" value="Unassembled WGS sequence"/>
</dbReference>
<dbReference type="Pfam" id="PF01036">
    <property type="entry name" value="Bac_rhodopsin"/>
    <property type="match status" value="1"/>
</dbReference>
<keyword evidence="4" id="KW-0716">Sensory transduction</keyword>
<evidence type="ECO:0000256" key="3">
    <source>
        <dbReference type="ARBA" id="ARBA00022543"/>
    </source>
</evidence>
<reference evidence="12" key="1">
    <citation type="journal article" date="2020" name="Stud. Mycol.">
        <title>101 Dothideomycetes genomes: a test case for predicting lifestyles and emergence of pathogens.</title>
        <authorList>
            <person name="Haridas S."/>
            <person name="Albert R."/>
            <person name="Binder M."/>
            <person name="Bloem J."/>
            <person name="Labutti K."/>
            <person name="Salamov A."/>
            <person name="Andreopoulos B."/>
            <person name="Baker S."/>
            <person name="Barry K."/>
            <person name="Bills G."/>
            <person name="Bluhm B."/>
            <person name="Cannon C."/>
            <person name="Castanera R."/>
            <person name="Culley D."/>
            <person name="Daum C."/>
            <person name="Ezra D."/>
            <person name="Gonzalez J."/>
            <person name="Henrissat B."/>
            <person name="Kuo A."/>
            <person name="Liang C."/>
            <person name="Lipzen A."/>
            <person name="Lutzoni F."/>
            <person name="Magnuson J."/>
            <person name="Mondo S."/>
            <person name="Nolan M."/>
            <person name="Ohm R."/>
            <person name="Pangilinan J."/>
            <person name="Park H.-J."/>
            <person name="Ramirez L."/>
            <person name="Alfaro M."/>
            <person name="Sun H."/>
            <person name="Tritt A."/>
            <person name="Yoshinaga Y."/>
            <person name="Zwiers L.-H."/>
            <person name="Turgeon B."/>
            <person name="Goodwin S."/>
            <person name="Spatafora J."/>
            <person name="Crous P."/>
            <person name="Grigoriev I."/>
        </authorList>
    </citation>
    <scope>NUCLEOTIDE SEQUENCE</scope>
    <source>
        <strain evidence="12">CBS 379.55</strain>
    </source>
</reference>
<feature type="transmembrane region" description="Helical" evidence="11">
    <location>
        <begin position="75"/>
        <end position="95"/>
    </location>
</feature>
<dbReference type="PANTHER" id="PTHR28286:SF2">
    <property type="entry name" value="BACTERIORHODOPSIN _OPSIN, NOPA (EUROFUNG)"/>
    <property type="match status" value="1"/>
</dbReference>
<keyword evidence="5 11" id="KW-0812">Transmembrane</keyword>
<keyword evidence="8" id="KW-0157">Chromophore</keyword>
<keyword evidence="6" id="KW-0681">Retinal protein</keyword>
<proteinExistence type="inferred from homology"/>
<dbReference type="GO" id="GO:0009881">
    <property type="term" value="F:photoreceptor activity"/>
    <property type="evidence" value="ECO:0007669"/>
    <property type="project" value="UniProtKB-KW"/>
</dbReference>
<feature type="transmembrane region" description="Helical" evidence="11">
    <location>
        <begin position="49"/>
        <end position="68"/>
    </location>
</feature>
<dbReference type="RefSeq" id="XP_033653386.1">
    <property type="nucleotide sequence ID" value="XM_033802389.1"/>
</dbReference>
<evidence type="ECO:0000256" key="9">
    <source>
        <dbReference type="ARBA" id="ARBA00023136"/>
    </source>
</evidence>
<dbReference type="InterPro" id="IPR001425">
    <property type="entry name" value="Arc/bac/fun_rhodopsins"/>
</dbReference>
<dbReference type="GO" id="GO:0005886">
    <property type="term" value="C:plasma membrane"/>
    <property type="evidence" value="ECO:0007669"/>
    <property type="project" value="TreeGrafter"/>
</dbReference>
<dbReference type="Gene3D" id="1.20.1070.10">
    <property type="entry name" value="Rhodopsin 7-helix transmembrane proteins"/>
    <property type="match status" value="1"/>
</dbReference>
<keyword evidence="13" id="KW-1185">Reference proteome</keyword>
<evidence type="ECO:0000256" key="8">
    <source>
        <dbReference type="ARBA" id="ARBA00022991"/>
    </source>
</evidence>
<evidence type="ECO:0000256" key="6">
    <source>
        <dbReference type="ARBA" id="ARBA00022925"/>
    </source>
</evidence>
<evidence type="ECO:0000313" key="12">
    <source>
        <dbReference type="EMBL" id="KAF2275847.1"/>
    </source>
</evidence>
<protein>
    <submittedName>
        <fullName evidence="12">Family A G protein-coupled receptor-like protein</fullName>
    </submittedName>
</protein>
<comment type="subcellular location">
    <subcellularLocation>
        <location evidence="1">Membrane</location>
        <topology evidence="1">Multi-pass membrane protein</topology>
    </subcellularLocation>
</comment>
<evidence type="ECO:0000313" key="13">
    <source>
        <dbReference type="Proteomes" id="UP000800097"/>
    </source>
</evidence>
<dbReference type="OrthoDB" id="10261467at2759"/>
<name>A0A6A6JHJ0_WESOR</name>
<evidence type="ECO:0000256" key="7">
    <source>
        <dbReference type="ARBA" id="ARBA00022989"/>
    </source>
</evidence>
<dbReference type="GO" id="GO:0007602">
    <property type="term" value="P:phototransduction"/>
    <property type="evidence" value="ECO:0007669"/>
    <property type="project" value="UniProtKB-KW"/>
</dbReference>
<keyword evidence="10 12" id="KW-0675">Receptor</keyword>
<keyword evidence="7 11" id="KW-1133">Transmembrane helix</keyword>
<dbReference type="GO" id="GO:0005783">
    <property type="term" value="C:endoplasmic reticulum"/>
    <property type="evidence" value="ECO:0007669"/>
    <property type="project" value="TreeGrafter"/>
</dbReference>
<dbReference type="AlphaFoldDB" id="A0A6A6JHJ0"/>
<feature type="transmembrane region" description="Helical" evidence="11">
    <location>
        <begin position="187"/>
        <end position="207"/>
    </location>
</feature>
<dbReference type="PRINTS" id="PR00251">
    <property type="entry name" value="BACTRLOPSIN"/>
</dbReference>
<sequence length="305" mass="33094">MIVDAAEMLLKSSATQVLPTHSPTHVAPVPSVVPDVHEQLIGASGERTLWVLFALMTIASAVFAGWSLRFAVSARIYHVLATLTTLISAIAYFFMATGQGSAIKHITIRHSNDHVPDTFTHIDRQIFWPRYIQWTLALPLILLNLGILAGISGAHILMAGTAGALMNFMGLFAAFGKENTPQKWGNYVIALLSFLVVVWHLGLNGRAAVREPSRGVAKFYTALATYTGLVWAAYLVVWGVILGGHLTVNTEVITFAVLDVLSMGVFGLWLLLTVAKNAETNVELKGFWSQGVSREGVLRLDDDGA</sequence>
<accession>A0A6A6JHJ0</accession>
<keyword evidence="9 11" id="KW-0472">Membrane</keyword>
<dbReference type="EMBL" id="ML986495">
    <property type="protein sequence ID" value="KAF2275847.1"/>
    <property type="molecule type" value="Genomic_DNA"/>
</dbReference>
<gene>
    <name evidence="12" type="ORF">EI97DRAFT_494398</name>
</gene>
<dbReference type="SMART" id="SM01021">
    <property type="entry name" value="Bac_rhodopsin"/>
    <property type="match status" value="1"/>
</dbReference>
<keyword evidence="3" id="KW-0600">Photoreceptor protein</keyword>
<feature type="transmembrane region" description="Helical" evidence="11">
    <location>
        <begin position="131"/>
        <end position="149"/>
    </location>
</feature>
<evidence type="ECO:0000256" key="4">
    <source>
        <dbReference type="ARBA" id="ARBA00022606"/>
    </source>
</evidence>
<organism evidence="12 13">
    <name type="scientific">Westerdykella ornata</name>
    <dbReference type="NCBI Taxonomy" id="318751"/>
    <lineage>
        <taxon>Eukaryota</taxon>
        <taxon>Fungi</taxon>
        <taxon>Dikarya</taxon>
        <taxon>Ascomycota</taxon>
        <taxon>Pezizomycotina</taxon>
        <taxon>Dothideomycetes</taxon>
        <taxon>Pleosporomycetidae</taxon>
        <taxon>Pleosporales</taxon>
        <taxon>Sporormiaceae</taxon>
        <taxon>Westerdykella</taxon>
    </lineage>
</organism>
<evidence type="ECO:0000256" key="10">
    <source>
        <dbReference type="ARBA" id="ARBA00023170"/>
    </source>
</evidence>
<comment type="similarity">
    <text evidence="2">Belongs to the archaeal/bacterial/fungal opsin family.</text>
</comment>